<organism evidence="3 4">
    <name type="scientific">Vibrio nigripulchritudo</name>
    <dbReference type="NCBI Taxonomy" id="28173"/>
    <lineage>
        <taxon>Bacteria</taxon>
        <taxon>Pseudomonadati</taxon>
        <taxon>Pseudomonadota</taxon>
        <taxon>Gammaproteobacteria</taxon>
        <taxon>Vibrionales</taxon>
        <taxon>Vibrionaceae</taxon>
        <taxon>Vibrio</taxon>
    </lineage>
</organism>
<evidence type="ECO:0000313" key="3">
    <source>
        <dbReference type="EMBL" id="CCO59019.1"/>
    </source>
</evidence>
<dbReference type="InterPro" id="IPR046524">
    <property type="entry name" value="DUF6701"/>
</dbReference>
<dbReference type="Proteomes" id="UP000016895">
    <property type="component" value="Chromosome 1"/>
</dbReference>
<evidence type="ECO:0000259" key="2">
    <source>
        <dbReference type="Pfam" id="PF20419"/>
    </source>
</evidence>
<dbReference type="OrthoDB" id="9790247at2"/>
<proteinExistence type="predicted"/>
<dbReference type="Pfam" id="PF20419">
    <property type="entry name" value="DUF6701"/>
    <property type="match status" value="1"/>
</dbReference>
<dbReference type="EMBL" id="FO203526">
    <property type="protein sequence ID" value="CCO59019.1"/>
    <property type="molecule type" value="Genomic_DNA"/>
</dbReference>
<protein>
    <recommendedName>
        <fullName evidence="2">DUF6701 domain-containing protein</fullName>
    </recommendedName>
</protein>
<sequence>MMLRMIRLGHAKWTLLLVFLLFSVHSLAAVEIPNGSSVNANNGFCFVFNMDSDGSNRIRLENNNFYPLWTDDHIYTQYSPFVYESRHLSDNLIRQYKVHFVPNRNNQSSIKGTLKYYVNGALQKKQKNFNLTSVTGATIFSPVLNLRVLGNQFTAGRFRITTGRDCPSYPRVTMGYDDAQYEFGRLENANCKNGCTIRFTKNYRTEPLVFLMPTLSSTNPEDDKPATVTVTSVTRQSASFIQDTAPFSWEYAHLNEEMMGSISYLVMEPGTATFYSQDDDDDDGDNQHKVVAGYVHTNAYRGDQTSSNPANVSVDYSLFSNVILDDPIALAQINSPTNRWMTAGIKAVKDQSIDLFLELTRVHRTVPVSDYEKIAFLVSEEGKSISDGVRFEFGRVEIDEHNSSTPMLEGCNDLHDLDNDYPSEPGIIANKQKRSGSHGGWLRRCKLVNDGDNSTQNDDDNEFEVSFVVDEDMSEPGSRTKRGHTKEEVGYFAFGQKRLPKPKFDVCNLFPSAAQGWKEGGNSRITMSNYASILNARLVGGQPTVGFETSRFDNQSNCDGGACNNDPQYQVSMPKLPDFKLTDSIPNIWNETVTLSPLSSKTLTIGQSNVTLQPGHYYFESLDINNRSVINIQGKVVLHVQRLTLSNDSKFNNLGNPDHLFIVGYNPEKSNRACPTGGCVISLTKNDKLKGLIYSEATVNLSNSVHIYGAVTALNLNMSNYSKITGESQCFSEPELVITPVQSSGLACDGIPVTFKLVDKATKQLINNYSGTLEVDIPNNSNRESCWLSDTNPATCDAPFRHEFIAGQDAIVTKKLSSTSLSPVYIRGKMLQNTNVTANGGPYQFVPYGFKVVDEDRVDNGKGQVASRPFNVKVSAVASSAANPRQCQTIEDYSGHQSLKMSYELISPSVIEKNNSLIVHRTAIPKGNNPLAGVTVSNVMFTNGVASLESLYSSAGQFKLHVADANWQPVNNNIPNWSGLNGSATINNRPFALSACYKPPGSYYQLFPSGDSNGGERFIAAGANADTQFRALQWMQTADTDNNGIPDDGYMNVMVCLEHTVTGFEVAGEVKFDLHSPLGGQKGALELGSHVSSSVNNYAPISVNFNEWGISDQRFRWSEVGSIFMWVEKNNYLNGMSVPYFKNPIGRFYPSHFSLDKAEFTYPDSQNGFVYMNQPFKEFEAEVSAWSAMLDKDGRYLPTLNYGHANYKKELRATFALTGEHRDRLSLKDAELSNDLWLSDAKWKLSQSDVFWSRLPINSKQTYPDKLFNYTGSETGVQSTATEIDLEIKGTDPVSFSVIKNEDSVRLPEQPDVRYGRMILEDLGTQSNGEVMIPLRTEFWSGEEFIANKDDNLSSFTDNQFCRQSIWTSTGDTDSKASLNESGRVTSGFSDELMAKQNAPIREQVRLWLRMGSGTPEKVNTSDKNIQCIGSHGNQDWLKYNWRGKGDEIPSAVITFGTYRGNDRIIYRGEPRLTGR</sequence>
<keyword evidence="1" id="KW-0732">Signal</keyword>
<feature type="domain" description="DUF6701" evidence="2">
    <location>
        <begin position="866"/>
        <end position="1470"/>
    </location>
</feature>
<keyword evidence="4" id="KW-1185">Reference proteome</keyword>
<evidence type="ECO:0000256" key="1">
    <source>
        <dbReference type="SAM" id="SignalP"/>
    </source>
</evidence>
<accession>U4K8N4</accession>
<reference evidence="3 4" key="1">
    <citation type="journal article" date="2013" name="ISME J.">
        <title>Comparative genomics of pathogenic lineages of Vibrio nigripulchritudo identifies virulence-associated traits.</title>
        <authorList>
            <person name="Goudenege D."/>
            <person name="Labreuche Y."/>
            <person name="Krin E."/>
            <person name="Ansquer D."/>
            <person name="Mangenot S."/>
            <person name="Calteau A."/>
            <person name="Medigue C."/>
            <person name="Mazel D."/>
            <person name="Polz M.F."/>
            <person name="Le Roux F."/>
        </authorList>
    </citation>
    <scope>NUCLEOTIDE SEQUENCE [LARGE SCALE GENOMIC DNA]</scope>
    <source>
        <strain evidence="4">SnF1</strain>
    </source>
</reference>
<dbReference type="STRING" id="28173.VIBNI_A2987"/>
<feature type="chain" id="PRO_5004650148" description="DUF6701 domain-containing protein" evidence="1">
    <location>
        <begin position="29"/>
        <end position="1476"/>
    </location>
</feature>
<dbReference type="RefSeq" id="WP_022551594.1">
    <property type="nucleotide sequence ID" value="NC_022528.1"/>
</dbReference>
<name>U4K8N4_9VIBR</name>
<feature type="signal peptide" evidence="1">
    <location>
        <begin position="1"/>
        <end position="28"/>
    </location>
</feature>
<evidence type="ECO:0000313" key="4">
    <source>
        <dbReference type="Proteomes" id="UP000016895"/>
    </source>
</evidence>
<dbReference type="KEGG" id="vni:VIBNI_A2987"/>
<gene>
    <name evidence="3" type="ORF">VIBNI_A2987</name>
</gene>
<dbReference type="PATRIC" id="fig|1260221.3.peg.2846"/>
<dbReference type="eggNOG" id="COG5571">
    <property type="taxonomic scope" value="Bacteria"/>
</dbReference>